<evidence type="ECO:0000256" key="3">
    <source>
        <dbReference type="ARBA" id="ARBA00022771"/>
    </source>
</evidence>
<dbReference type="Gene3D" id="3.30.160.60">
    <property type="entry name" value="Classic Zinc Finger"/>
    <property type="match status" value="3"/>
</dbReference>
<evidence type="ECO:0000256" key="2">
    <source>
        <dbReference type="ARBA" id="ARBA00022737"/>
    </source>
</evidence>
<evidence type="ECO:0000256" key="1">
    <source>
        <dbReference type="ARBA" id="ARBA00022723"/>
    </source>
</evidence>
<feature type="region of interest" description="Disordered" evidence="6">
    <location>
        <begin position="503"/>
        <end position="535"/>
    </location>
</feature>
<evidence type="ECO:0000256" key="4">
    <source>
        <dbReference type="ARBA" id="ARBA00022833"/>
    </source>
</evidence>
<dbReference type="PROSITE" id="PS50157">
    <property type="entry name" value="ZINC_FINGER_C2H2_2"/>
    <property type="match status" value="4"/>
</dbReference>
<dbReference type="PROSITE" id="PS00028">
    <property type="entry name" value="ZINC_FINGER_C2H2_1"/>
    <property type="match status" value="4"/>
</dbReference>
<dbReference type="STRING" id="2769.R7QJ28"/>
<name>R7QJ28_CHOCR</name>
<dbReference type="SUPFAM" id="SSF57667">
    <property type="entry name" value="beta-beta-alpha zinc fingers"/>
    <property type="match status" value="2"/>
</dbReference>
<evidence type="ECO:0000259" key="7">
    <source>
        <dbReference type="PROSITE" id="PS50157"/>
    </source>
</evidence>
<organism evidence="8 9">
    <name type="scientific">Chondrus crispus</name>
    <name type="common">Carrageen Irish moss</name>
    <name type="synonym">Polymorpha crispa</name>
    <dbReference type="NCBI Taxonomy" id="2769"/>
    <lineage>
        <taxon>Eukaryota</taxon>
        <taxon>Rhodophyta</taxon>
        <taxon>Florideophyceae</taxon>
        <taxon>Rhodymeniophycidae</taxon>
        <taxon>Gigartinales</taxon>
        <taxon>Gigartinaceae</taxon>
        <taxon>Chondrus</taxon>
    </lineage>
</organism>
<keyword evidence="3 5" id="KW-0863">Zinc-finger</keyword>
<keyword evidence="2" id="KW-0677">Repeat</keyword>
<keyword evidence="9" id="KW-1185">Reference proteome</keyword>
<evidence type="ECO:0000256" key="6">
    <source>
        <dbReference type="SAM" id="MobiDB-lite"/>
    </source>
</evidence>
<protein>
    <recommendedName>
        <fullName evidence="7">C2H2-type domain-containing protein</fullName>
    </recommendedName>
</protein>
<dbReference type="OrthoDB" id="5074at2759"/>
<dbReference type="PANTHER" id="PTHR24379:SF121">
    <property type="entry name" value="C2H2-TYPE DOMAIN-CONTAINING PROTEIN"/>
    <property type="match status" value="1"/>
</dbReference>
<dbReference type="Pfam" id="PF00096">
    <property type="entry name" value="zf-C2H2"/>
    <property type="match status" value="1"/>
</dbReference>
<dbReference type="GeneID" id="17325677"/>
<dbReference type="Proteomes" id="UP000012073">
    <property type="component" value="Unassembled WGS sequence"/>
</dbReference>
<dbReference type="RefSeq" id="XP_005717958.1">
    <property type="nucleotide sequence ID" value="XM_005717901.1"/>
</dbReference>
<sequence>MDVDAALDRYLRNADVARWLFGWDPVRTVTPDAMAASFVYAIGWGVYPPGVPRTMNVEDMLIVTGRAGDFILGVIWGLGQPHVFAKSPLMLNKRPVARRFAVDFSTKDALEFMEFDTFEDGKIIVMFRQFIHTLDLSLPVVATARLHAPSGIEQTLGPVLMRADVFEAASCPRCGQVGKSCLCSFDSYAPSSTVRKSTYTWNQFTSCFMAKAQVGTIKMRITAILPGIGELRIVNNEVPVLNVLQKGNSEYINLCRTKAIHGLGITVIMPRTDTLVMAKSIENDFIDLHNSYVTRKRVRETLDPGEDDFILDTALRPTPYALGNTQVTDFLHPSLAPTTSDSIESVDDFVSIFPGMSATATSLNHPDAMANAQDVLLQQATAPLPEPELPYIDASFDPFGKAYIDPTPEIDLSPNFTATSGMDYPSPLEQPLTKPDLLDPIEDIFSPLESQTLTPPNLTALHDPIPLELLDTSLNTPNGLETSKGVWSSVVSSETSAREARVTQVDGSGKQIRTASRKKRAKRHTNETGGDDERKHKCRTCESRFKNRGDLLRHVKVVHEGKRMYLCETCGKSFGHSGHLNRHIQSVHLHQRRFKCQFCQYEFYQASHLHSHIGHIHGKKKTLSCKECGYRASSRNALKTHMTNAHPCEEVTMHGCAFADCPGTFENENELKNHISDVHGSTTNSNVLELARRR</sequence>
<keyword evidence="4" id="KW-0862">Zinc</keyword>
<accession>R7QJ28</accession>
<dbReference type="FunFam" id="3.30.160.60:FF:000100">
    <property type="entry name" value="Zinc finger 45-like"/>
    <property type="match status" value="1"/>
</dbReference>
<evidence type="ECO:0000313" key="9">
    <source>
        <dbReference type="Proteomes" id="UP000012073"/>
    </source>
</evidence>
<dbReference type="InterPro" id="IPR036236">
    <property type="entry name" value="Znf_C2H2_sf"/>
</dbReference>
<dbReference type="InterPro" id="IPR013087">
    <property type="entry name" value="Znf_C2H2_type"/>
</dbReference>
<dbReference type="SMART" id="SM00355">
    <property type="entry name" value="ZnF_C2H2"/>
    <property type="match status" value="5"/>
</dbReference>
<dbReference type="AlphaFoldDB" id="R7QJ28"/>
<keyword evidence="1" id="KW-0479">Metal-binding</keyword>
<evidence type="ECO:0000313" key="8">
    <source>
        <dbReference type="EMBL" id="CDF38089.1"/>
    </source>
</evidence>
<feature type="domain" description="C2H2-type" evidence="7">
    <location>
        <begin position="565"/>
        <end position="593"/>
    </location>
</feature>
<evidence type="ECO:0000256" key="5">
    <source>
        <dbReference type="PROSITE-ProRule" id="PRU00042"/>
    </source>
</evidence>
<dbReference type="Gramene" id="CDF38089">
    <property type="protein sequence ID" value="CDF38089"/>
    <property type="gene ID" value="CHC_T00006278001"/>
</dbReference>
<dbReference type="GO" id="GO:0008270">
    <property type="term" value="F:zinc ion binding"/>
    <property type="evidence" value="ECO:0007669"/>
    <property type="project" value="UniProtKB-KW"/>
</dbReference>
<feature type="domain" description="C2H2-type" evidence="7">
    <location>
        <begin position="623"/>
        <end position="651"/>
    </location>
</feature>
<proteinExistence type="predicted"/>
<dbReference type="KEGG" id="ccp:CHC_T00006278001"/>
<gene>
    <name evidence="8" type="ORF">CHC_T00006278001</name>
</gene>
<feature type="domain" description="C2H2-type" evidence="7">
    <location>
        <begin position="536"/>
        <end position="564"/>
    </location>
</feature>
<feature type="domain" description="C2H2-type" evidence="7">
    <location>
        <begin position="594"/>
        <end position="622"/>
    </location>
</feature>
<dbReference type="PANTHER" id="PTHR24379">
    <property type="entry name" value="KRAB AND ZINC FINGER DOMAIN-CONTAINING"/>
    <property type="match status" value="1"/>
</dbReference>
<reference evidence="9" key="1">
    <citation type="journal article" date="2013" name="Proc. Natl. Acad. Sci. U.S.A.">
        <title>Genome structure and metabolic features in the red seaweed Chondrus crispus shed light on evolution of the Archaeplastida.</title>
        <authorList>
            <person name="Collen J."/>
            <person name="Porcel B."/>
            <person name="Carre W."/>
            <person name="Ball S.G."/>
            <person name="Chaparro C."/>
            <person name="Tonon T."/>
            <person name="Barbeyron T."/>
            <person name="Michel G."/>
            <person name="Noel B."/>
            <person name="Valentin K."/>
            <person name="Elias M."/>
            <person name="Artiguenave F."/>
            <person name="Arun A."/>
            <person name="Aury J.M."/>
            <person name="Barbosa-Neto J.F."/>
            <person name="Bothwell J.H."/>
            <person name="Bouget F.Y."/>
            <person name="Brillet L."/>
            <person name="Cabello-Hurtado F."/>
            <person name="Capella-Gutierrez S."/>
            <person name="Charrier B."/>
            <person name="Cladiere L."/>
            <person name="Cock J.M."/>
            <person name="Coelho S.M."/>
            <person name="Colleoni C."/>
            <person name="Czjzek M."/>
            <person name="Da Silva C."/>
            <person name="Delage L."/>
            <person name="Denoeud F."/>
            <person name="Deschamps P."/>
            <person name="Dittami S.M."/>
            <person name="Gabaldon T."/>
            <person name="Gachon C.M."/>
            <person name="Groisillier A."/>
            <person name="Herve C."/>
            <person name="Jabbari K."/>
            <person name="Katinka M."/>
            <person name="Kloareg B."/>
            <person name="Kowalczyk N."/>
            <person name="Labadie K."/>
            <person name="Leblanc C."/>
            <person name="Lopez P.J."/>
            <person name="McLachlan D.H."/>
            <person name="Meslet-Cladiere L."/>
            <person name="Moustafa A."/>
            <person name="Nehr Z."/>
            <person name="Nyvall Collen P."/>
            <person name="Panaud O."/>
            <person name="Partensky F."/>
            <person name="Poulain J."/>
            <person name="Rensing S.A."/>
            <person name="Rousvoal S."/>
            <person name="Samson G."/>
            <person name="Symeonidi A."/>
            <person name="Weissenbach J."/>
            <person name="Zambounis A."/>
            <person name="Wincker P."/>
            <person name="Boyen C."/>
        </authorList>
    </citation>
    <scope>NUCLEOTIDE SEQUENCE [LARGE SCALE GENOMIC DNA]</scope>
    <source>
        <strain evidence="9">cv. Stackhouse</strain>
    </source>
</reference>
<dbReference type="EMBL" id="HG001898">
    <property type="protein sequence ID" value="CDF38089.1"/>
    <property type="molecule type" value="Genomic_DNA"/>
</dbReference>